<feature type="transmembrane region" description="Helical" evidence="1">
    <location>
        <begin position="107"/>
        <end position="128"/>
    </location>
</feature>
<evidence type="ECO:0000313" key="2">
    <source>
        <dbReference type="EMBL" id="SJZ73765.1"/>
    </source>
</evidence>
<keyword evidence="1" id="KW-0812">Transmembrane</keyword>
<organism evidence="2 3">
    <name type="scientific">Porphyromonas cangingivalis</name>
    <dbReference type="NCBI Taxonomy" id="36874"/>
    <lineage>
        <taxon>Bacteria</taxon>
        <taxon>Pseudomonadati</taxon>
        <taxon>Bacteroidota</taxon>
        <taxon>Bacteroidia</taxon>
        <taxon>Bacteroidales</taxon>
        <taxon>Porphyromonadaceae</taxon>
        <taxon>Porphyromonas</taxon>
    </lineage>
</organism>
<name>A0A1T4N421_PORCN</name>
<evidence type="ECO:0000256" key="1">
    <source>
        <dbReference type="SAM" id="Phobius"/>
    </source>
</evidence>
<protein>
    <submittedName>
        <fullName evidence="2">Uncharacterized protein</fullName>
    </submittedName>
</protein>
<proteinExistence type="predicted"/>
<accession>A0A1T4N421</accession>
<dbReference type="RefSeq" id="WP_126464392.1">
    <property type="nucleotide sequence ID" value="NZ_CALTZT010000029.1"/>
</dbReference>
<feature type="transmembrane region" description="Helical" evidence="1">
    <location>
        <begin position="6"/>
        <end position="25"/>
    </location>
</feature>
<gene>
    <name evidence="2" type="ORF">SAMN02745205_01768</name>
</gene>
<dbReference type="OrthoDB" id="1050129at2"/>
<sequence>MKELMAVACIGFFFGTIYKIFELFIRRSERMKLIDHLSESPDPQSLHTSLFAKSNMFSNKMGIKIASLLIGMAVGLLGVLAISYADFMSQQLGYSHTSFVEKNIEVLTLGFVLFFGGVGLLVPSIIFYKQDKK</sequence>
<feature type="transmembrane region" description="Helical" evidence="1">
    <location>
        <begin position="65"/>
        <end position="87"/>
    </location>
</feature>
<keyword evidence="1" id="KW-0472">Membrane</keyword>
<keyword evidence="1" id="KW-1133">Transmembrane helix</keyword>
<dbReference type="Proteomes" id="UP000189956">
    <property type="component" value="Unassembled WGS sequence"/>
</dbReference>
<dbReference type="AlphaFoldDB" id="A0A1T4N421"/>
<evidence type="ECO:0000313" key="3">
    <source>
        <dbReference type="Proteomes" id="UP000189956"/>
    </source>
</evidence>
<reference evidence="2 3" key="1">
    <citation type="submission" date="2017-02" db="EMBL/GenBank/DDBJ databases">
        <authorList>
            <person name="Peterson S.W."/>
        </authorList>
    </citation>
    <scope>NUCLEOTIDE SEQUENCE [LARGE SCALE GENOMIC DNA]</scope>
    <source>
        <strain evidence="2 3">ATCC 700135</strain>
    </source>
</reference>
<dbReference type="EMBL" id="FUWL01000017">
    <property type="protein sequence ID" value="SJZ73765.1"/>
    <property type="molecule type" value="Genomic_DNA"/>
</dbReference>